<dbReference type="InterPro" id="IPR003593">
    <property type="entry name" value="AAA+_ATPase"/>
</dbReference>
<evidence type="ECO:0000313" key="8">
    <source>
        <dbReference type="Proteomes" id="UP000321638"/>
    </source>
</evidence>
<dbReference type="InterPro" id="IPR027417">
    <property type="entry name" value="P-loop_NTPase"/>
</dbReference>
<keyword evidence="4 7" id="KW-0067">ATP-binding</keyword>
<keyword evidence="5" id="KW-0029">Amino-acid transport</keyword>
<comment type="caution">
    <text evidence="7">The sequence shown here is derived from an EMBL/GenBank/DDBJ whole genome shotgun (WGS) entry which is preliminary data.</text>
</comment>
<protein>
    <submittedName>
        <fullName evidence="7">ABC transporter ATP-binding protein</fullName>
    </submittedName>
</protein>
<dbReference type="InterPro" id="IPR003439">
    <property type="entry name" value="ABC_transporter-like_ATP-bd"/>
</dbReference>
<dbReference type="PANTHER" id="PTHR43820:SF4">
    <property type="entry name" value="HIGH-AFFINITY BRANCHED-CHAIN AMINO ACID TRANSPORT ATP-BINDING PROTEIN LIVF"/>
    <property type="match status" value="1"/>
</dbReference>
<comment type="similarity">
    <text evidence="1">Belongs to the ABC transporter superfamily.</text>
</comment>
<dbReference type="PROSITE" id="PS50893">
    <property type="entry name" value="ABC_TRANSPORTER_2"/>
    <property type="match status" value="1"/>
</dbReference>
<dbReference type="Pfam" id="PF00005">
    <property type="entry name" value="ABC_tran"/>
    <property type="match status" value="1"/>
</dbReference>
<dbReference type="GO" id="GO:0015807">
    <property type="term" value="P:L-amino acid transport"/>
    <property type="evidence" value="ECO:0007669"/>
    <property type="project" value="TreeGrafter"/>
</dbReference>
<evidence type="ECO:0000256" key="3">
    <source>
        <dbReference type="ARBA" id="ARBA00022741"/>
    </source>
</evidence>
<feature type="domain" description="ABC transporter" evidence="6">
    <location>
        <begin position="4"/>
        <end position="235"/>
    </location>
</feature>
<dbReference type="GO" id="GO:0015658">
    <property type="term" value="F:branched-chain amino acid transmembrane transporter activity"/>
    <property type="evidence" value="ECO:0007669"/>
    <property type="project" value="TreeGrafter"/>
</dbReference>
<dbReference type="InterPro" id="IPR052156">
    <property type="entry name" value="BCAA_Transport_ATP-bd_LivF"/>
</dbReference>
<dbReference type="PROSITE" id="PS00211">
    <property type="entry name" value="ABC_TRANSPORTER_1"/>
    <property type="match status" value="1"/>
</dbReference>
<evidence type="ECO:0000256" key="2">
    <source>
        <dbReference type="ARBA" id="ARBA00022448"/>
    </source>
</evidence>
<evidence type="ECO:0000256" key="4">
    <source>
        <dbReference type="ARBA" id="ARBA00022840"/>
    </source>
</evidence>
<evidence type="ECO:0000256" key="1">
    <source>
        <dbReference type="ARBA" id="ARBA00005417"/>
    </source>
</evidence>
<keyword evidence="3" id="KW-0547">Nucleotide-binding</keyword>
<name>A0A5C8P802_9HYPH</name>
<dbReference type="SMART" id="SM00382">
    <property type="entry name" value="AAA"/>
    <property type="match status" value="1"/>
</dbReference>
<dbReference type="GO" id="GO:0016887">
    <property type="term" value="F:ATP hydrolysis activity"/>
    <property type="evidence" value="ECO:0007669"/>
    <property type="project" value="InterPro"/>
</dbReference>
<dbReference type="InterPro" id="IPR017871">
    <property type="entry name" value="ABC_transporter-like_CS"/>
</dbReference>
<reference evidence="7 8" key="1">
    <citation type="submission" date="2019-06" db="EMBL/GenBank/DDBJ databases">
        <title>New taxonomy in bacterial strain CC-CFT640, isolated from vineyard.</title>
        <authorList>
            <person name="Lin S.-Y."/>
            <person name="Tsai C.-F."/>
            <person name="Young C.-C."/>
        </authorList>
    </citation>
    <scope>NUCLEOTIDE SEQUENCE [LARGE SCALE GENOMIC DNA]</scope>
    <source>
        <strain evidence="7 8">CC-CFT640</strain>
    </source>
</reference>
<keyword evidence="2" id="KW-0813">Transport</keyword>
<dbReference type="PANTHER" id="PTHR43820">
    <property type="entry name" value="HIGH-AFFINITY BRANCHED-CHAIN AMINO ACID TRANSPORT ATP-BINDING PROTEIN LIVF"/>
    <property type="match status" value="1"/>
</dbReference>
<sequence length="249" mass="26501">MTALEVRDLHLPIGGQEILKGVNVTVAADGIVCILGANGVGKTTLMRTIGGVYRGAQGTVRVDGVDITNLPSHEIVRAGVSQAPEGRHIFGSMTVEENLRIGAISRPPGELRESIDRVCGLFPILRERLRQKGGSLSGGEQQMLCIGRALMARPKLLMLDEPSLGLAPMVVRTIFGLLQDIRGSGTAILLVEQNASAALRIADYAYVMEGGRVSFEGAPEALKADERIVAAYLGGQSQRHRAPDDDARA</sequence>
<accession>A0A5C8P802</accession>
<dbReference type="CDD" id="cd03224">
    <property type="entry name" value="ABC_TM1139_LivF_branched"/>
    <property type="match status" value="1"/>
</dbReference>
<dbReference type="Gene3D" id="3.40.50.300">
    <property type="entry name" value="P-loop containing nucleotide triphosphate hydrolases"/>
    <property type="match status" value="1"/>
</dbReference>
<dbReference type="Proteomes" id="UP000321638">
    <property type="component" value="Unassembled WGS sequence"/>
</dbReference>
<dbReference type="EMBL" id="VDUZ01000070">
    <property type="protein sequence ID" value="TXL69859.1"/>
    <property type="molecule type" value="Genomic_DNA"/>
</dbReference>
<dbReference type="OrthoDB" id="9775250at2"/>
<dbReference type="AlphaFoldDB" id="A0A5C8P802"/>
<proteinExistence type="inferred from homology"/>
<evidence type="ECO:0000256" key="5">
    <source>
        <dbReference type="ARBA" id="ARBA00022970"/>
    </source>
</evidence>
<gene>
    <name evidence="7" type="ORF">FHP25_37140</name>
</gene>
<dbReference type="GO" id="GO:0005524">
    <property type="term" value="F:ATP binding"/>
    <property type="evidence" value="ECO:0007669"/>
    <property type="project" value="UniProtKB-KW"/>
</dbReference>
<evidence type="ECO:0000313" key="7">
    <source>
        <dbReference type="EMBL" id="TXL69859.1"/>
    </source>
</evidence>
<dbReference type="RefSeq" id="WP_147852068.1">
    <property type="nucleotide sequence ID" value="NZ_VDUZ01000070.1"/>
</dbReference>
<keyword evidence="8" id="KW-1185">Reference proteome</keyword>
<evidence type="ECO:0000259" key="6">
    <source>
        <dbReference type="PROSITE" id="PS50893"/>
    </source>
</evidence>
<dbReference type="SUPFAM" id="SSF52540">
    <property type="entry name" value="P-loop containing nucleoside triphosphate hydrolases"/>
    <property type="match status" value="1"/>
</dbReference>
<organism evidence="7 8">
    <name type="scientific">Vineibacter terrae</name>
    <dbReference type="NCBI Taxonomy" id="2586908"/>
    <lineage>
        <taxon>Bacteria</taxon>
        <taxon>Pseudomonadati</taxon>
        <taxon>Pseudomonadota</taxon>
        <taxon>Alphaproteobacteria</taxon>
        <taxon>Hyphomicrobiales</taxon>
        <taxon>Vineibacter</taxon>
    </lineage>
</organism>